<dbReference type="NCBIfam" id="NF038262">
    <property type="entry name" value="SiaB_fam_kinase"/>
    <property type="match status" value="1"/>
</dbReference>
<dbReference type="InterPro" id="IPR046239">
    <property type="entry name" value="DUF6272"/>
</dbReference>
<dbReference type="Pfam" id="PF19788">
    <property type="entry name" value="DUF6272"/>
    <property type="match status" value="1"/>
</dbReference>
<dbReference type="OrthoDB" id="5365713at2"/>
<dbReference type="Proteomes" id="UP000078316">
    <property type="component" value="Unassembled WGS sequence"/>
</dbReference>
<dbReference type="AlphaFoldDB" id="A0A179S767"/>
<proteinExistence type="predicted"/>
<name>A0A179S767_9HYPH</name>
<gene>
    <name evidence="1" type="ORF">A5481_20490</name>
</gene>
<comment type="caution">
    <text evidence="1">The sequence shown here is derived from an EMBL/GenBank/DDBJ whole genome shotgun (WGS) entry which is preliminary data.</text>
</comment>
<sequence length="185" mass="20131">MLATDFMAFHEASRRNGIILSFGGDLSENVLFSLGEVLKLRMRQGATDASVSKRVFSVFVEQAQNIIRYSADKLVPPGEAPAGGMVSAGLIVVGVEDGRFFVACGNEVPGEHVTSLRARLDHIAGLSGDELKKYYRERLRQPADEGSLGGSIGLIEIARRASAPVEYDFQARGDDRCFFCLKAFI</sequence>
<organism evidence="1 2">
    <name type="scientific">Methylobacterium platani</name>
    <dbReference type="NCBI Taxonomy" id="427683"/>
    <lineage>
        <taxon>Bacteria</taxon>
        <taxon>Pseudomonadati</taxon>
        <taxon>Pseudomonadota</taxon>
        <taxon>Alphaproteobacteria</taxon>
        <taxon>Hyphomicrobiales</taxon>
        <taxon>Methylobacteriaceae</taxon>
        <taxon>Methylobacterium</taxon>
    </lineage>
</organism>
<protein>
    <submittedName>
        <fullName evidence="1">Uncharacterized protein</fullName>
    </submittedName>
</protein>
<dbReference type="STRING" id="427683.A5481_20490"/>
<evidence type="ECO:0000313" key="2">
    <source>
        <dbReference type="Proteomes" id="UP000078316"/>
    </source>
</evidence>
<accession>A0A179S767</accession>
<evidence type="ECO:0000313" key="1">
    <source>
        <dbReference type="EMBL" id="OAS21999.1"/>
    </source>
</evidence>
<reference evidence="1 2" key="1">
    <citation type="submission" date="2016-04" db="EMBL/GenBank/DDBJ databases">
        <authorList>
            <person name="Evans L.H."/>
            <person name="Alamgir A."/>
            <person name="Owens N."/>
            <person name="Weber N.D."/>
            <person name="Virtaneva K."/>
            <person name="Barbian K."/>
            <person name="Babar A."/>
            <person name="Rosenke K."/>
        </authorList>
    </citation>
    <scope>NUCLEOTIDE SEQUENCE [LARGE SCALE GENOMIC DNA]</scope>
    <source>
        <strain evidence="1 2">PMB02</strain>
    </source>
</reference>
<dbReference type="EMBL" id="LWHQ01000040">
    <property type="protein sequence ID" value="OAS21999.1"/>
    <property type="molecule type" value="Genomic_DNA"/>
</dbReference>
<dbReference type="RefSeq" id="WP_048435589.1">
    <property type="nucleotide sequence ID" value="NZ_LWHQ01000040.1"/>
</dbReference>